<reference evidence="2 3" key="1">
    <citation type="submission" date="2019-08" db="EMBL/GenBank/DDBJ databases">
        <title>Draft genome sequencing and comparative genomics of hatchery-associated Vibrios.</title>
        <authorList>
            <person name="Kehlet-Delgado H."/>
            <person name="Mueller R.S."/>
        </authorList>
    </citation>
    <scope>NUCLEOTIDE SEQUENCE [LARGE SCALE GENOMIC DNA]</scope>
    <source>
        <strain evidence="2 3">01-65-5-1</strain>
    </source>
</reference>
<feature type="chain" id="PRO_5042121207" evidence="1">
    <location>
        <begin position="19"/>
        <end position="87"/>
    </location>
</feature>
<dbReference type="RefSeq" id="WP_171320717.1">
    <property type="nucleotide sequence ID" value="NZ_VTXO01000001.1"/>
</dbReference>
<keyword evidence="1" id="KW-0732">Signal</keyword>
<accession>A0AAE5GNL3</accession>
<dbReference type="Pfam" id="PF11216">
    <property type="entry name" value="DUF3012"/>
    <property type="match status" value="2"/>
</dbReference>
<proteinExistence type="predicted"/>
<name>A0AAE5GNL3_9VIBR</name>
<organism evidence="2 3">
    <name type="scientific">Vibrio tubiashii</name>
    <dbReference type="NCBI Taxonomy" id="29498"/>
    <lineage>
        <taxon>Bacteria</taxon>
        <taxon>Pseudomonadati</taxon>
        <taxon>Pseudomonadota</taxon>
        <taxon>Gammaproteobacteria</taxon>
        <taxon>Vibrionales</taxon>
        <taxon>Vibrionaceae</taxon>
        <taxon>Vibrio</taxon>
        <taxon>Vibrio oreintalis group</taxon>
    </lineage>
</organism>
<evidence type="ECO:0000313" key="2">
    <source>
        <dbReference type="EMBL" id="NOI80058.1"/>
    </source>
</evidence>
<dbReference type="InterPro" id="IPR021379">
    <property type="entry name" value="DUF3012"/>
</dbReference>
<feature type="signal peptide" evidence="1">
    <location>
        <begin position="1"/>
        <end position="18"/>
    </location>
</feature>
<evidence type="ECO:0000313" key="3">
    <source>
        <dbReference type="Proteomes" id="UP000572722"/>
    </source>
</evidence>
<comment type="caution">
    <text evidence="2">The sequence shown here is derived from an EMBL/GenBank/DDBJ whole genome shotgun (WGS) entry which is preliminary data.</text>
</comment>
<evidence type="ECO:0000256" key="1">
    <source>
        <dbReference type="SAM" id="SignalP"/>
    </source>
</evidence>
<dbReference type="AlphaFoldDB" id="A0AAE5GNL3"/>
<dbReference type="Proteomes" id="UP000572722">
    <property type="component" value="Unassembled WGS sequence"/>
</dbReference>
<gene>
    <name evidence="2" type="ORF">F0237_05205</name>
</gene>
<sequence>MKKIAFSFVALLTLSACQTEVGTQAWCDEMSDKPKSEWNAQGAVDYAKHCVLQDAVGSKGWCNDLEDKPKGDWSANDATSYAKHCVF</sequence>
<dbReference type="EMBL" id="VTXO01000001">
    <property type="protein sequence ID" value="NOI80058.1"/>
    <property type="molecule type" value="Genomic_DNA"/>
</dbReference>
<protein>
    <submittedName>
        <fullName evidence="2">DUF3012 domain-containing protein</fullName>
    </submittedName>
</protein>
<dbReference type="PROSITE" id="PS51257">
    <property type="entry name" value="PROKAR_LIPOPROTEIN"/>
    <property type="match status" value="1"/>
</dbReference>